<evidence type="ECO:0000256" key="4">
    <source>
        <dbReference type="ARBA" id="ARBA00022737"/>
    </source>
</evidence>
<organism evidence="8 9">
    <name type="scientific">Lolium multiflorum</name>
    <name type="common">Italian ryegrass</name>
    <name type="synonym">Lolium perenne subsp. multiflorum</name>
    <dbReference type="NCBI Taxonomy" id="4521"/>
    <lineage>
        <taxon>Eukaryota</taxon>
        <taxon>Viridiplantae</taxon>
        <taxon>Streptophyta</taxon>
        <taxon>Embryophyta</taxon>
        <taxon>Tracheophyta</taxon>
        <taxon>Spermatophyta</taxon>
        <taxon>Magnoliopsida</taxon>
        <taxon>Liliopsida</taxon>
        <taxon>Poales</taxon>
        <taxon>Poaceae</taxon>
        <taxon>BOP clade</taxon>
        <taxon>Pooideae</taxon>
        <taxon>Poodae</taxon>
        <taxon>Poeae</taxon>
        <taxon>Poeae Chloroplast Group 2 (Poeae type)</taxon>
        <taxon>Loliodinae</taxon>
        <taxon>Loliinae</taxon>
        <taxon>Lolium</taxon>
    </lineage>
</organism>
<protein>
    <recommendedName>
        <fullName evidence="7">MI domain-containing protein</fullName>
    </recommendedName>
</protein>
<evidence type="ECO:0000259" key="7">
    <source>
        <dbReference type="PROSITE" id="PS51366"/>
    </source>
</evidence>
<dbReference type="InterPro" id="IPR016024">
    <property type="entry name" value="ARM-type_fold"/>
</dbReference>
<dbReference type="Gene3D" id="1.25.40.180">
    <property type="match status" value="4"/>
</dbReference>
<dbReference type="InterPro" id="IPR039778">
    <property type="entry name" value="PDCD4"/>
</dbReference>
<dbReference type="SUPFAM" id="SSF48371">
    <property type="entry name" value="ARM repeat"/>
    <property type="match status" value="4"/>
</dbReference>
<dbReference type="Pfam" id="PF02847">
    <property type="entry name" value="MA3"/>
    <property type="match status" value="4"/>
</dbReference>
<gene>
    <name evidence="8" type="ORF">QYE76_069724</name>
</gene>
<sequence length="677" mass="74406">MESGSPKGSVARAHAPIKCPSAAEVIKTVFILAKFLGAIDLRFPLRFYGSERKMVQDVDQLRTPSVSSQEFIDFKRKATTIVEEYFSTDDVAATANELRELRVPCYHYYFVKKLVSVAMDRHDREKEMAAVLLSSLYNDVIDRPQVYKGFCKLTESCDDLSVDTPDAVDILAVFVARAIIDDILPPAFLAKQLPCLPDGCKGAEVIHRADKSYLSVPHHGEIILQRWGGIKNITVEEAKAKIVDILEEYLAAGDTAEAFRCIRDLKIPFFHHDVVKRAVVLAIERGGAAEGHILDFLKSASREGVINESQMIKGFNRMIDSVDDLTLDVPNARCLLKSIILKASSEGWLCASSLKPLGPEPKKAVEDDAAVKKLKAKAVSIIQEYFLTGDIIESVSRLEAENRSCSPSVNAIFVKKLIIAAMDRKNREKEMASVLLCSLCMPPEHVVAGFHLLIDAAEDAALDNPAIVEDLAMFFARSVVDEVIAPSDLEAMEEEASRRKAAGSPGMLALRNAHALLGAKLSAERILRCWGGGGTGKAGWELSEVKEKVSKLLQEYDCGGGVREACRCIKELGMPFFHHEVVKKALVSIIEKRGKDERLWGLLDECYGRGLITPNQMTKGFERVADCVDDLALDVPDAREQLSCYVERAKKGGWLDASFSITRPGQAPVPDGIAASS</sequence>
<dbReference type="GO" id="GO:0006417">
    <property type="term" value="P:regulation of translation"/>
    <property type="evidence" value="ECO:0007669"/>
    <property type="project" value="UniProtKB-KW"/>
</dbReference>
<keyword evidence="5" id="KW-0810">Translation regulation</keyword>
<comment type="caution">
    <text evidence="8">The sequence shown here is derived from an EMBL/GenBank/DDBJ whole genome shotgun (WGS) entry which is preliminary data.</text>
</comment>
<evidence type="ECO:0000313" key="9">
    <source>
        <dbReference type="Proteomes" id="UP001231189"/>
    </source>
</evidence>
<evidence type="ECO:0000256" key="1">
    <source>
        <dbReference type="ARBA" id="ARBA00004496"/>
    </source>
</evidence>
<evidence type="ECO:0000256" key="6">
    <source>
        <dbReference type="ARBA" id="ARBA00023242"/>
    </source>
</evidence>
<feature type="domain" description="MI" evidence="7">
    <location>
        <begin position="73"/>
        <end position="194"/>
    </location>
</feature>
<dbReference type="GO" id="GO:0005737">
    <property type="term" value="C:cytoplasm"/>
    <property type="evidence" value="ECO:0007669"/>
    <property type="project" value="UniProtKB-SubCell"/>
</dbReference>
<dbReference type="SMART" id="SM00544">
    <property type="entry name" value="MA3"/>
    <property type="match status" value="4"/>
</dbReference>
<dbReference type="GO" id="GO:0045892">
    <property type="term" value="P:negative regulation of DNA-templated transcription"/>
    <property type="evidence" value="ECO:0007669"/>
    <property type="project" value="InterPro"/>
</dbReference>
<keyword evidence="3" id="KW-0963">Cytoplasm</keyword>
<keyword evidence="4" id="KW-0677">Repeat</keyword>
<feature type="domain" description="MI" evidence="7">
    <location>
        <begin position="373"/>
        <end position="494"/>
    </location>
</feature>
<keyword evidence="9" id="KW-1185">Reference proteome</keyword>
<comment type="similarity">
    <text evidence="2">Belongs to the PDCD4 family.</text>
</comment>
<name>A0AAD8WF70_LOLMU</name>
<feature type="domain" description="MI" evidence="7">
    <location>
        <begin position="237"/>
        <end position="359"/>
    </location>
</feature>
<dbReference type="PANTHER" id="PTHR12626">
    <property type="entry name" value="PROGRAMMED CELL DEATH 4"/>
    <property type="match status" value="1"/>
</dbReference>
<evidence type="ECO:0000256" key="5">
    <source>
        <dbReference type="ARBA" id="ARBA00022845"/>
    </source>
</evidence>
<evidence type="ECO:0000313" key="8">
    <source>
        <dbReference type="EMBL" id="KAK1651919.1"/>
    </source>
</evidence>
<dbReference type="FunFam" id="1.25.40.180:FF:000009">
    <property type="entry name" value="programmed cell death protein 4"/>
    <property type="match status" value="1"/>
</dbReference>
<accession>A0AAD8WF70</accession>
<dbReference type="PANTHER" id="PTHR12626:SF2">
    <property type="entry name" value="MA3 DOMAIN-CONTAINING TRANSLATION REGULATORY FACTOR 2"/>
    <property type="match status" value="1"/>
</dbReference>
<evidence type="ECO:0000256" key="2">
    <source>
        <dbReference type="ARBA" id="ARBA00005497"/>
    </source>
</evidence>
<evidence type="ECO:0000256" key="3">
    <source>
        <dbReference type="ARBA" id="ARBA00022490"/>
    </source>
</evidence>
<feature type="domain" description="MI" evidence="7">
    <location>
        <begin position="544"/>
        <end position="665"/>
    </location>
</feature>
<dbReference type="AlphaFoldDB" id="A0AAD8WF70"/>
<dbReference type="InterPro" id="IPR003891">
    <property type="entry name" value="Initiation_fac_eIF4g_MI"/>
</dbReference>
<reference evidence="8" key="1">
    <citation type="submission" date="2023-07" db="EMBL/GenBank/DDBJ databases">
        <title>A chromosome-level genome assembly of Lolium multiflorum.</title>
        <authorList>
            <person name="Chen Y."/>
            <person name="Copetti D."/>
            <person name="Kolliker R."/>
            <person name="Studer B."/>
        </authorList>
    </citation>
    <scope>NUCLEOTIDE SEQUENCE</scope>
    <source>
        <strain evidence="8">02402/16</strain>
        <tissue evidence="8">Leaf</tissue>
    </source>
</reference>
<dbReference type="Proteomes" id="UP001231189">
    <property type="component" value="Unassembled WGS sequence"/>
</dbReference>
<dbReference type="EMBL" id="JAUUTY010000004">
    <property type="protein sequence ID" value="KAK1651919.1"/>
    <property type="molecule type" value="Genomic_DNA"/>
</dbReference>
<keyword evidence="6" id="KW-0539">Nucleus</keyword>
<comment type="subcellular location">
    <subcellularLocation>
        <location evidence="1">Cytoplasm</location>
    </subcellularLocation>
</comment>
<dbReference type="PROSITE" id="PS51366">
    <property type="entry name" value="MI"/>
    <property type="match status" value="4"/>
</dbReference>
<proteinExistence type="inferred from homology"/>